<dbReference type="EMBL" id="JBHTIH010000002">
    <property type="protein sequence ID" value="MFD0737739.1"/>
    <property type="molecule type" value="Genomic_DNA"/>
</dbReference>
<dbReference type="SMART" id="SM00977">
    <property type="entry name" value="TilS_C"/>
    <property type="match status" value="1"/>
</dbReference>
<dbReference type="PANTHER" id="PTHR43033:SF1">
    <property type="entry name" value="TRNA(ILE)-LYSIDINE SYNTHASE-RELATED"/>
    <property type="match status" value="1"/>
</dbReference>
<dbReference type="SUPFAM" id="SSF56037">
    <property type="entry name" value="PheT/TilS domain"/>
    <property type="match status" value="1"/>
</dbReference>
<dbReference type="CDD" id="cd01992">
    <property type="entry name" value="TilS_N"/>
    <property type="match status" value="1"/>
</dbReference>
<dbReference type="Pfam" id="PF09179">
    <property type="entry name" value="TilS"/>
    <property type="match status" value="1"/>
</dbReference>
<comment type="subcellular location">
    <subcellularLocation>
        <location evidence="1 8">Cytoplasm</location>
    </subcellularLocation>
</comment>
<proteinExistence type="inferred from homology"/>
<dbReference type="PANTHER" id="PTHR43033">
    <property type="entry name" value="TRNA(ILE)-LYSIDINE SYNTHASE-RELATED"/>
    <property type="match status" value="1"/>
</dbReference>
<evidence type="ECO:0000256" key="2">
    <source>
        <dbReference type="ARBA" id="ARBA00022490"/>
    </source>
</evidence>
<evidence type="ECO:0000256" key="7">
    <source>
        <dbReference type="ARBA" id="ARBA00048539"/>
    </source>
</evidence>
<comment type="domain">
    <text evidence="8">The N-terminal region contains the highly conserved SGGXDS motif, predicted to be a P-loop motif involved in ATP binding.</text>
</comment>
<evidence type="ECO:0000256" key="1">
    <source>
        <dbReference type="ARBA" id="ARBA00004496"/>
    </source>
</evidence>
<feature type="binding site" evidence="8">
    <location>
        <begin position="26"/>
        <end position="31"/>
    </location>
    <ligand>
        <name>ATP</name>
        <dbReference type="ChEBI" id="CHEBI:30616"/>
    </ligand>
</feature>
<dbReference type="InterPro" id="IPR012094">
    <property type="entry name" value="tRNA_Ile_lys_synt"/>
</dbReference>
<evidence type="ECO:0000313" key="10">
    <source>
        <dbReference type="EMBL" id="MFD0737739.1"/>
    </source>
</evidence>
<dbReference type="GO" id="GO:0032267">
    <property type="term" value="F:tRNA(Ile)-lysidine synthase activity"/>
    <property type="evidence" value="ECO:0007669"/>
    <property type="project" value="UniProtKB-EC"/>
</dbReference>
<reference evidence="11" key="1">
    <citation type="journal article" date="2019" name="Int. J. Syst. Evol. Microbiol.">
        <title>The Global Catalogue of Microorganisms (GCM) 10K type strain sequencing project: providing services to taxonomists for standard genome sequencing and annotation.</title>
        <authorList>
            <consortium name="The Broad Institute Genomics Platform"/>
            <consortium name="The Broad Institute Genome Sequencing Center for Infectious Disease"/>
            <person name="Wu L."/>
            <person name="Ma J."/>
        </authorList>
    </citation>
    <scope>NUCLEOTIDE SEQUENCE [LARGE SCALE GENOMIC DNA]</scope>
    <source>
        <strain evidence="11">CCUG 55491</strain>
    </source>
</reference>
<organism evidence="10 11">
    <name type="scientific">Lysobacter koreensis</name>
    <dbReference type="NCBI Taxonomy" id="266122"/>
    <lineage>
        <taxon>Bacteria</taxon>
        <taxon>Pseudomonadati</taxon>
        <taxon>Pseudomonadota</taxon>
        <taxon>Gammaproteobacteria</taxon>
        <taxon>Lysobacterales</taxon>
        <taxon>Lysobacteraceae</taxon>
        <taxon>Lysobacter</taxon>
    </lineage>
</organism>
<dbReference type="InterPro" id="IPR012796">
    <property type="entry name" value="Lysidine-tRNA-synth_C"/>
</dbReference>
<evidence type="ECO:0000259" key="9">
    <source>
        <dbReference type="SMART" id="SM00977"/>
    </source>
</evidence>
<evidence type="ECO:0000256" key="6">
    <source>
        <dbReference type="ARBA" id="ARBA00022840"/>
    </source>
</evidence>
<dbReference type="Gene3D" id="1.20.59.20">
    <property type="match status" value="1"/>
</dbReference>
<dbReference type="NCBIfam" id="TIGR02432">
    <property type="entry name" value="lysidine_TilS_N"/>
    <property type="match status" value="1"/>
</dbReference>
<comment type="caution">
    <text evidence="10">The sequence shown here is derived from an EMBL/GenBank/DDBJ whole genome shotgun (WGS) entry which is preliminary data.</text>
</comment>
<accession>A0ABW2YH87</accession>
<dbReference type="Gene3D" id="3.40.50.620">
    <property type="entry name" value="HUPs"/>
    <property type="match status" value="1"/>
</dbReference>
<gene>
    <name evidence="8 10" type="primary">tilS</name>
    <name evidence="10" type="ORF">ACFQZQ_00335</name>
</gene>
<dbReference type="RefSeq" id="WP_386810703.1">
    <property type="nucleotide sequence ID" value="NZ_JBHTIH010000002.1"/>
</dbReference>
<comment type="similarity">
    <text evidence="8">Belongs to the tRNA(Ile)-lysidine synthase family.</text>
</comment>
<keyword evidence="11" id="KW-1185">Reference proteome</keyword>
<dbReference type="EC" id="6.3.4.19" evidence="8"/>
<sequence length="451" mass="49401">MMSAKPDFLARPLAPDAGAAIVVGFSGGLDSSVLLHALATDPALRARGVRALHVDHGLHADSARWAEDCEKRCREWGVACTVVRVQVARDGGQGLEAAARRARHAAFEARLGDGEILALAHHRDDQAETFLLRALRASGPDGLAAMRPWRRFGTGWLWRPLLDLPRSRLLAYAQSHRLRWFDDPSNADTALDRNFLRQQLLPLLRERWPQADVAFARSAQLCADNAGLLARADALALAQAATVDPRVLSRAALRLQSPAQRARVLRQWVASQCLPPLPAHGVAQVEEQLLDARADAQAAFAWSGALMRSWRDMLHVDRERAPLPTDWRCEWEGDTPLRLPGGDRLALVTSRLGTTGSTATPLAADAASRFETALLVHARQGGERIILPGRSHSHALKHVLQDLGVPPWVRERLPLLSDGQGELLAAGDLLYSARFDAWLRENGVGVVWTSD</sequence>
<keyword evidence="2 8" id="KW-0963">Cytoplasm</keyword>
<comment type="function">
    <text evidence="8">Ligates lysine onto the cytidine present at position 34 of the AUA codon-specific tRNA(Ile) that contains the anticodon CAU, in an ATP-dependent manner. Cytidine is converted to lysidine, thus changing the amino acid specificity of the tRNA from methionine to isoleucine.</text>
</comment>
<dbReference type="Pfam" id="PF01171">
    <property type="entry name" value="ATP_bind_3"/>
    <property type="match status" value="1"/>
</dbReference>
<name>A0ABW2YH87_9GAMM</name>
<protein>
    <recommendedName>
        <fullName evidence="8">tRNA(Ile)-lysidine synthase</fullName>
        <ecNumber evidence="8">6.3.4.19</ecNumber>
    </recommendedName>
    <alternativeName>
        <fullName evidence="8">tRNA(Ile)-2-lysyl-cytidine synthase</fullName>
    </alternativeName>
    <alternativeName>
        <fullName evidence="8">tRNA(Ile)-lysidine synthetase</fullName>
    </alternativeName>
</protein>
<dbReference type="InterPro" id="IPR012795">
    <property type="entry name" value="tRNA_Ile_lys_synt_N"/>
</dbReference>
<keyword evidence="6 8" id="KW-0067">ATP-binding</keyword>
<evidence type="ECO:0000256" key="4">
    <source>
        <dbReference type="ARBA" id="ARBA00022694"/>
    </source>
</evidence>
<keyword evidence="3 8" id="KW-0436">Ligase</keyword>
<dbReference type="NCBIfam" id="TIGR02433">
    <property type="entry name" value="lysidine_TilS_C"/>
    <property type="match status" value="1"/>
</dbReference>
<feature type="domain" description="Lysidine-tRNA(Ile) synthetase C-terminal" evidence="9">
    <location>
        <begin position="374"/>
        <end position="448"/>
    </location>
</feature>
<evidence type="ECO:0000256" key="3">
    <source>
        <dbReference type="ARBA" id="ARBA00022598"/>
    </source>
</evidence>
<dbReference type="InterPro" id="IPR015262">
    <property type="entry name" value="tRNA_Ile_lys_synt_subst-bd"/>
</dbReference>
<evidence type="ECO:0000256" key="5">
    <source>
        <dbReference type="ARBA" id="ARBA00022741"/>
    </source>
</evidence>
<comment type="catalytic activity">
    <reaction evidence="7 8">
        <text>cytidine(34) in tRNA(Ile2) + L-lysine + ATP = lysidine(34) in tRNA(Ile2) + AMP + diphosphate + H(+)</text>
        <dbReference type="Rhea" id="RHEA:43744"/>
        <dbReference type="Rhea" id="RHEA-COMP:10625"/>
        <dbReference type="Rhea" id="RHEA-COMP:10670"/>
        <dbReference type="ChEBI" id="CHEBI:15378"/>
        <dbReference type="ChEBI" id="CHEBI:30616"/>
        <dbReference type="ChEBI" id="CHEBI:32551"/>
        <dbReference type="ChEBI" id="CHEBI:33019"/>
        <dbReference type="ChEBI" id="CHEBI:82748"/>
        <dbReference type="ChEBI" id="CHEBI:83665"/>
        <dbReference type="ChEBI" id="CHEBI:456215"/>
        <dbReference type="EC" id="6.3.4.19"/>
    </reaction>
</comment>
<evidence type="ECO:0000256" key="8">
    <source>
        <dbReference type="HAMAP-Rule" id="MF_01161"/>
    </source>
</evidence>
<dbReference type="HAMAP" id="MF_01161">
    <property type="entry name" value="tRNA_Ile_lys_synt"/>
    <property type="match status" value="1"/>
</dbReference>
<dbReference type="InterPro" id="IPR011063">
    <property type="entry name" value="TilS/TtcA_N"/>
</dbReference>
<keyword evidence="4 8" id="KW-0819">tRNA processing</keyword>
<dbReference type="Pfam" id="PF11734">
    <property type="entry name" value="TilS_C"/>
    <property type="match status" value="1"/>
</dbReference>
<dbReference type="SUPFAM" id="SSF82829">
    <property type="entry name" value="MesJ substrate recognition domain-like"/>
    <property type="match status" value="1"/>
</dbReference>
<evidence type="ECO:0000313" key="11">
    <source>
        <dbReference type="Proteomes" id="UP001597090"/>
    </source>
</evidence>
<dbReference type="InterPro" id="IPR014729">
    <property type="entry name" value="Rossmann-like_a/b/a_fold"/>
</dbReference>
<dbReference type="SUPFAM" id="SSF52402">
    <property type="entry name" value="Adenine nucleotide alpha hydrolases-like"/>
    <property type="match status" value="1"/>
</dbReference>
<dbReference type="Proteomes" id="UP001597090">
    <property type="component" value="Unassembled WGS sequence"/>
</dbReference>
<keyword evidence="5 8" id="KW-0547">Nucleotide-binding</keyword>